<reference evidence="1" key="1">
    <citation type="submission" date="2023-01" db="EMBL/GenBank/DDBJ databases">
        <authorList>
            <person name="Van Ghelder C."/>
            <person name="Rancurel C."/>
        </authorList>
    </citation>
    <scope>NUCLEOTIDE SEQUENCE</scope>
    <source>
        <strain evidence="1">CNCM I-4278</strain>
    </source>
</reference>
<sequence>MVRGLPYASGSGDSGDSKQGRMRIVVAVDFGTTFSSVAWANILDPRRQKLLSNWGDGGDMTQDKVPTVLRYDNDGTSGAFEWGYQAQEFAFQGKKIHEWFKLGLCNDFEERRARESELMRKYKSHTALPPVKGDECMDLVVNYLSGIKGAVDRFFNENYDAAVARCPRDYIITVPSLWDHAEQEKTRTCAERADMGEASHLQIISEPEAACIYAIQESISAKKGDTFVICDAGGGTVDLASYTITSIEKGQTTHCKLAGAAPGSGGLCGSNFLNRIFETYLENKLKNYRHWKPAYMLEASKAFEERIKPQFTGQKVGNDHIRIHGLVESKHHGVGENYLFLTTKELRENVFDEVVLKIKKLVRDQIKNTKPTVTAVLLAGGFGKNPYLKKRLEEIEMVSRNETKVVVVENSDTAIARGALIAGLAGLGRIRKSEIGYDDTFDATTGDTVEVESRQAGRHYGTVANFPFIDGKDPENKRLSRDNGDRIQKIQWFANIGENIPEDQPKSFQFSKLSKVIAEVPEHEACAPVVHIYSCEKEVPSTYSDDPGVREIAKFKIDLQGLKIPTRWIKGRQYYEAKFEVEMTLHSASLSFCGVYTHNGEKKRFKATDVRFH</sequence>
<dbReference type="Gene3D" id="3.30.420.40">
    <property type="match status" value="2"/>
</dbReference>
<name>A0A9W4UE47_9PLEO</name>
<protein>
    <submittedName>
        <fullName evidence="1">Uncharacterized protein</fullName>
    </submittedName>
</protein>
<dbReference type="Gene3D" id="3.90.640.10">
    <property type="entry name" value="Actin, Chain A, domain 4"/>
    <property type="match status" value="1"/>
</dbReference>
<dbReference type="Proteomes" id="UP001152607">
    <property type="component" value="Unassembled WGS sequence"/>
</dbReference>
<dbReference type="EMBL" id="CAOQHR010000005">
    <property type="protein sequence ID" value="CAI6334531.1"/>
    <property type="molecule type" value="Genomic_DNA"/>
</dbReference>
<dbReference type="InterPro" id="IPR043129">
    <property type="entry name" value="ATPase_NBD"/>
</dbReference>
<accession>A0A9W4UE47</accession>
<proteinExistence type="predicted"/>
<dbReference type="AlphaFoldDB" id="A0A9W4UE47"/>
<evidence type="ECO:0000313" key="2">
    <source>
        <dbReference type="Proteomes" id="UP001152607"/>
    </source>
</evidence>
<organism evidence="1 2">
    <name type="scientific">Periconia digitata</name>
    <dbReference type="NCBI Taxonomy" id="1303443"/>
    <lineage>
        <taxon>Eukaryota</taxon>
        <taxon>Fungi</taxon>
        <taxon>Dikarya</taxon>
        <taxon>Ascomycota</taxon>
        <taxon>Pezizomycotina</taxon>
        <taxon>Dothideomycetes</taxon>
        <taxon>Pleosporomycetidae</taxon>
        <taxon>Pleosporales</taxon>
        <taxon>Massarineae</taxon>
        <taxon>Periconiaceae</taxon>
        <taxon>Periconia</taxon>
    </lineage>
</organism>
<dbReference type="OrthoDB" id="2963168at2759"/>
<evidence type="ECO:0000313" key="1">
    <source>
        <dbReference type="EMBL" id="CAI6334531.1"/>
    </source>
</evidence>
<dbReference type="PANTHER" id="PTHR14187">
    <property type="entry name" value="ALPHA KINASE/ELONGATION FACTOR 2 KINASE"/>
    <property type="match status" value="1"/>
</dbReference>
<dbReference type="CDD" id="cd10170">
    <property type="entry name" value="ASKHA_NBD_HSP70"/>
    <property type="match status" value="1"/>
</dbReference>
<keyword evidence="2" id="KW-1185">Reference proteome</keyword>
<dbReference type="PANTHER" id="PTHR14187:SF5">
    <property type="entry name" value="HEAT SHOCK 70 KDA PROTEIN 12A"/>
    <property type="match status" value="1"/>
</dbReference>
<gene>
    <name evidence="1" type="ORF">PDIGIT_LOCUS7592</name>
</gene>
<comment type="caution">
    <text evidence="1">The sequence shown here is derived from an EMBL/GenBank/DDBJ whole genome shotgun (WGS) entry which is preliminary data.</text>
</comment>
<dbReference type="PRINTS" id="PR00301">
    <property type="entry name" value="HEATSHOCK70"/>
</dbReference>
<dbReference type="SUPFAM" id="SSF53067">
    <property type="entry name" value="Actin-like ATPase domain"/>
    <property type="match status" value="2"/>
</dbReference>